<dbReference type="InterPro" id="IPR000182">
    <property type="entry name" value="GNAT_dom"/>
</dbReference>
<gene>
    <name evidence="2" type="ORF">Taro_052340</name>
</gene>
<dbReference type="Gene3D" id="3.40.630.30">
    <property type="match status" value="1"/>
</dbReference>
<name>A0A843XI71_COLES</name>
<keyword evidence="3" id="KW-1185">Reference proteome</keyword>
<dbReference type="Proteomes" id="UP000652761">
    <property type="component" value="Unassembled WGS sequence"/>
</dbReference>
<organism evidence="2 3">
    <name type="scientific">Colocasia esculenta</name>
    <name type="common">Wild taro</name>
    <name type="synonym">Arum esculentum</name>
    <dbReference type="NCBI Taxonomy" id="4460"/>
    <lineage>
        <taxon>Eukaryota</taxon>
        <taxon>Viridiplantae</taxon>
        <taxon>Streptophyta</taxon>
        <taxon>Embryophyta</taxon>
        <taxon>Tracheophyta</taxon>
        <taxon>Spermatophyta</taxon>
        <taxon>Magnoliopsida</taxon>
        <taxon>Liliopsida</taxon>
        <taxon>Araceae</taxon>
        <taxon>Aroideae</taxon>
        <taxon>Colocasieae</taxon>
        <taxon>Colocasia</taxon>
    </lineage>
</organism>
<feature type="domain" description="N-acetyltransferase" evidence="1">
    <location>
        <begin position="13"/>
        <end position="175"/>
    </location>
</feature>
<dbReference type="AlphaFoldDB" id="A0A843XI71"/>
<accession>A0A843XI71</accession>
<dbReference type="EMBL" id="NMUH01008850">
    <property type="protein sequence ID" value="MQM19338.1"/>
    <property type="molecule type" value="Genomic_DNA"/>
</dbReference>
<dbReference type="Pfam" id="PF13302">
    <property type="entry name" value="Acetyltransf_3"/>
    <property type="match status" value="1"/>
</dbReference>
<evidence type="ECO:0000313" key="3">
    <source>
        <dbReference type="Proteomes" id="UP000652761"/>
    </source>
</evidence>
<sequence length="178" mass="20138">MEEEANRKAPPAISLRPFQLSDVDDVMEWMSDALVGRHTSWETVTTREEALEYMRTTVLPHPWYRAVCVDGKPVGFIAVRPRSGVRRCGAEISGSLSRKYWGRGIPTVVLRMATAAVFHDWPRLERLDALVVVENRASSRVLEKAGFTMEGVHEKYAIIGGRLQNVARYSLLRVKSKL</sequence>
<dbReference type="InterPro" id="IPR016181">
    <property type="entry name" value="Acyl_CoA_acyltransferase"/>
</dbReference>
<dbReference type="GO" id="GO:0016747">
    <property type="term" value="F:acyltransferase activity, transferring groups other than amino-acyl groups"/>
    <property type="evidence" value="ECO:0007669"/>
    <property type="project" value="InterPro"/>
</dbReference>
<dbReference type="SUPFAM" id="SSF55729">
    <property type="entry name" value="Acyl-CoA N-acyltransferases (Nat)"/>
    <property type="match status" value="1"/>
</dbReference>
<evidence type="ECO:0000259" key="1">
    <source>
        <dbReference type="PROSITE" id="PS51186"/>
    </source>
</evidence>
<proteinExistence type="predicted"/>
<protein>
    <recommendedName>
        <fullName evidence="1">N-acetyltransferase domain-containing protein</fullName>
    </recommendedName>
</protein>
<dbReference type="PANTHER" id="PTHR46067:SF27">
    <property type="entry name" value="ACYL-COA N-ACYLTRANSFERASES (NAT) SUPERFAMILY PROTEIN"/>
    <property type="match status" value="1"/>
</dbReference>
<dbReference type="PROSITE" id="PS51186">
    <property type="entry name" value="GNAT"/>
    <property type="match status" value="1"/>
</dbReference>
<evidence type="ECO:0000313" key="2">
    <source>
        <dbReference type="EMBL" id="MQM19338.1"/>
    </source>
</evidence>
<reference evidence="2" key="1">
    <citation type="submission" date="2017-07" db="EMBL/GenBank/DDBJ databases">
        <title>Taro Niue Genome Assembly and Annotation.</title>
        <authorList>
            <person name="Atibalentja N."/>
            <person name="Keating K."/>
            <person name="Fields C.J."/>
        </authorList>
    </citation>
    <scope>NUCLEOTIDE SEQUENCE</scope>
    <source>
        <strain evidence="2">Niue_2</strain>
        <tissue evidence="2">Leaf</tissue>
    </source>
</reference>
<dbReference type="OrthoDB" id="630895at2759"/>
<comment type="caution">
    <text evidence="2">The sequence shown here is derived from an EMBL/GenBank/DDBJ whole genome shotgun (WGS) entry which is preliminary data.</text>
</comment>
<dbReference type="PANTHER" id="PTHR46067">
    <property type="entry name" value="ACYL-COA N-ACYLTRANSFERASES (NAT) SUPERFAMILY PROTEIN"/>
    <property type="match status" value="1"/>
</dbReference>